<protein>
    <submittedName>
        <fullName evidence="1">PduO protein</fullName>
    </submittedName>
</protein>
<sequence length="147" mass="15252">MNRETQAKSLSAPTITRSAAAELIGAVLAAADEIGFPVAVAVTDNGGHLKAFERTDDAPFLAAEVAVDKAWTAVSYRVPTHVWNSYVTDPHVAPLAQHPRLMAVGGGYPITENGVVVGGLGISGGNYEQDRQAAEAALDALGFEIPA</sequence>
<dbReference type="RefSeq" id="WP_126635410.1">
    <property type="nucleotide sequence ID" value="NZ_BIFH01000013.1"/>
</dbReference>
<name>A0A401YEW3_9ACTN</name>
<dbReference type="InterPro" id="IPR005624">
    <property type="entry name" value="PduO/GlcC-like"/>
</dbReference>
<organism evidence="1 2">
    <name type="scientific">Embleya hyalina</name>
    <dbReference type="NCBI Taxonomy" id="516124"/>
    <lineage>
        <taxon>Bacteria</taxon>
        <taxon>Bacillati</taxon>
        <taxon>Actinomycetota</taxon>
        <taxon>Actinomycetes</taxon>
        <taxon>Kitasatosporales</taxon>
        <taxon>Streptomycetaceae</taxon>
        <taxon>Embleya</taxon>
    </lineage>
</organism>
<dbReference type="OrthoDB" id="9778896at2"/>
<gene>
    <name evidence="1" type="ORF">EHYA_00785</name>
</gene>
<dbReference type="InterPro" id="IPR052517">
    <property type="entry name" value="GlcG_carb_metab_protein"/>
</dbReference>
<evidence type="ECO:0000313" key="1">
    <source>
        <dbReference type="EMBL" id="GCD93142.1"/>
    </source>
</evidence>
<dbReference type="Proteomes" id="UP000286931">
    <property type="component" value="Unassembled WGS sequence"/>
</dbReference>
<dbReference type="AlphaFoldDB" id="A0A401YEW3"/>
<accession>A0A401YEW3</accession>
<dbReference type="Pfam" id="PF03928">
    <property type="entry name" value="HbpS-like"/>
    <property type="match status" value="1"/>
</dbReference>
<comment type="caution">
    <text evidence="1">The sequence shown here is derived from an EMBL/GenBank/DDBJ whole genome shotgun (WGS) entry which is preliminary data.</text>
</comment>
<dbReference type="PANTHER" id="PTHR34309:SF1">
    <property type="entry name" value="PROTEIN GLCG"/>
    <property type="match status" value="1"/>
</dbReference>
<evidence type="ECO:0000313" key="2">
    <source>
        <dbReference type="Proteomes" id="UP000286931"/>
    </source>
</evidence>
<dbReference type="InterPro" id="IPR038084">
    <property type="entry name" value="PduO/GlcC-like_sf"/>
</dbReference>
<keyword evidence="2" id="KW-1185">Reference proteome</keyword>
<dbReference type="EMBL" id="BIFH01000013">
    <property type="protein sequence ID" value="GCD93142.1"/>
    <property type="molecule type" value="Genomic_DNA"/>
</dbReference>
<dbReference type="PANTHER" id="PTHR34309">
    <property type="entry name" value="SLR1406 PROTEIN"/>
    <property type="match status" value="1"/>
</dbReference>
<reference evidence="1 2" key="1">
    <citation type="submission" date="2018-12" db="EMBL/GenBank/DDBJ databases">
        <title>Draft genome sequence of Embleya hyalina NBRC 13850T.</title>
        <authorList>
            <person name="Komaki H."/>
            <person name="Hosoyama A."/>
            <person name="Kimura A."/>
            <person name="Ichikawa N."/>
            <person name="Tamura T."/>
        </authorList>
    </citation>
    <scope>NUCLEOTIDE SEQUENCE [LARGE SCALE GENOMIC DNA]</scope>
    <source>
        <strain evidence="1 2">NBRC 13850</strain>
    </source>
</reference>
<dbReference type="SUPFAM" id="SSF143744">
    <property type="entry name" value="GlcG-like"/>
    <property type="match status" value="1"/>
</dbReference>
<proteinExistence type="predicted"/>
<dbReference type="Gene3D" id="3.30.450.150">
    <property type="entry name" value="Haem-degrading domain"/>
    <property type="match status" value="1"/>
</dbReference>